<evidence type="ECO:0000313" key="1">
    <source>
        <dbReference type="EMBL" id="MEZ8719665.1"/>
    </source>
</evidence>
<evidence type="ECO:0000313" key="2">
    <source>
        <dbReference type="Proteomes" id="UP001570071"/>
    </source>
</evidence>
<dbReference type="RefSeq" id="WP_269336758.1">
    <property type="nucleotide sequence ID" value="NZ_JBFSSG010000001.1"/>
</dbReference>
<name>A0ABV4MRB3_9VIBR</name>
<accession>A0ABV4MRB3</accession>
<dbReference type="Proteomes" id="UP001570071">
    <property type="component" value="Unassembled WGS sequence"/>
</dbReference>
<organism evidence="1 2">
    <name type="scientific">Vibrio pomeroyi</name>
    <dbReference type="NCBI Taxonomy" id="198832"/>
    <lineage>
        <taxon>Bacteria</taxon>
        <taxon>Pseudomonadati</taxon>
        <taxon>Pseudomonadota</taxon>
        <taxon>Gammaproteobacteria</taxon>
        <taxon>Vibrionales</taxon>
        <taxon>Vibrionaceae</taxon>
        <taxon>Vibrio</taxon>
    </lineage>
</organism>
<gene>
    <name evidence="1" type="ORF">AB6D66_01205</name>
</gene>
<sequence>MNSYIAFRKTNCPTCGGDHKDIGTHYDIIGILANFDQESVPSIKTESDFIEYAAKLDERIETEGKATLTRDGVTYEITRN</sequence>
<keyword evidence="2" id="KW-1185">Reference proteome</keyword>
<protein>
    <submittedName>
        <fullName evidence="1">Uncharacterized protein</fullName>
    </submittedName>
</protein>
<comment type="caution">
    <text evidence="1">The sequence shown here is derived from an EMBL/GenBank/DDBJ whole genome shotgun (WGS) entry which is preliminary data.</text>
</comment>
<dbReference type="EMBL" id="JBFSSG010000001">
    <property type="protein sequence ID" value="MEZ8719665.1"/>
    <property type="molecule type" value="Genomic_DNA"/>
</dbReference>
<reference evidence="1 2" key="1">
    <citation type="journal article" date="2024" name="ISME J.">
        <title>Tailless and filamentous prophages are predominant in marine Vibrio.</title>
        <authorList>
            <person name="Steensen K."/>
            <person name="Seneca J."/>
            <person name="Bartlau N."/>
            <person name="Yu X.A."/>
            <person name="Hussain F.A."/>
            <person name="Polz M.F."/>
        </authorList>
    </citation>
    <scope>NUCLEOTIDE SEQUENCE [LARGE SCALE GENOMIC DNA]</scope>
    <source>
        <strain evidence="1 2">10N.239.312.F12</strain>
    </source>
</reference>
<proteinExistence type="predicted"/>